<evidence type="ECO:0000256" key="1">
    <source>
        <dbReference type="SAM" id="Phobius"/>
    </source>
</evidence>
<gene>
    <name evidence="3" type="ORF">A3D65_02175</name>
</gene>
<keyword evidence="1" id="KW-1133">Transmembrane helix</keyword>
<dbReference type="EMBL" id="MHLL01000063">
    <property type="protein sequence ID" value="OGZ07281.1"/>
    <property type="molecule type" value="Genomic_DNA"/>
</dbReference>
<name>A0A1G2D315_9BACT</name>
<evidence type="ECO:0000313" key="3">
    <source>
        <dbReference type="EMBL" id="OGZ07281.1"/>
    </source>
</evidence>
<protein>
    <recommendedName>
        <fullName evidence="2">DUF8128 domain-containing protein</fullName>
    </recommendedName>
</protein>
<dbReference type="Pfam" id="PF26449">
    <property type="entry name" value="DUF8128"/>
    <property type="match status" value="1"/>
</dbReference>
<reference evidence="3 4" key="1">
    <citation type="journal article" date="2016" name="Nat. Commun.">
        <title>Thousands of microbial genomes shed light on interconnected biogeochemical processes in an aquifer system.</title>
        <authorList>
            <person name="Anantharaman K."/>
            <person name="Brown C.T."/>
            <person name="Hug L.A."/>
            <person name="Sharon I."/>
            <person name="Castelle C.J."/>
            <person name="Probst A.J."/>
            <person name="Thomas B.C."/>
            <person name="Singh A."/>
            <person name="Wilkins M.J."/>
            <person name="Karaoz U."/>
            <person name="Brodie E.L."/>
            <person name="Williams K.H."/>
            <person name="Hubbard S.S."/>
            <person name="Banfield J.F."/>
        </authorList>
    </citation>
    <scope>NUCLEOTIDE SEQUENCE [LARGE SCALE GENOMIC DNA]</scope>
</reference>
<dbReference type="InterPro" id="IPR058441">
    <property type="entry name" value="DUF8128"/>
</dbReference>
<feature type="transmembrane region" description="Helical" evidence="1">
    <location>
        <begin position="20"/>
        <end position="40"/>
    </location>
</feature>
<comment type="caution">
    <text evidence="3">The sequence shown here is derived from an EMBL/GenBank/DDBJ whole genome shotgun (WGS) entry which is preliminary data.</text>
</comment>
<evidence type="ECO:0000313" key="4">
    <source>
        <dbReference type="Proteomes" id="UP000177996"/>
    </source>
</evidence>
<dbReference type="Proteomes" id="UP000177996">
    <property type="component" value="Unassembled WGS sequence"/>
</dbReference>
<keyword evidence="1" id="KW-0472">Membrane</keyword>
<sequence>MLESFIVLFNTPVIHFLGQIHGVFVATAFLWGPLFSLWLAKVLWLAYIRADYIKNNFDFVLLDIKLPRVIGKTPVAMELVLQALYQPDKTNWWERWWKGEVVPWFSLELVSIEGAVKFFIRTPSKYRKVIESTIYAQYPDIEVFEVKDYVSLAPFLNSKDGWKLWGIHFKLSKPDPYPIRTYIDYGLDSTMTDEENKSDPLTSLIEFLGTVGRGQQLWMQILVQPTGKRFAKSGTWFGKQDWQDEGKKLIQDLQDKYAGELGMRATKRQMEIIHAIERSIGKVGFDTGIRALYIAKSEYFDASNKSGITNAFQQYSTQDLNGFRPTNSTGFDFPWQDFNDIRGRRKRKRFYEAYVLRSWFHPPYVRKPFILNTEELATIFHFPGGVAETPTFTRIESRKGEPPSNLPV</sequence>
<dbReference type="AlphaFoldDB" id="A0A1G2D315"/>
<proteinExistence type="predicted"/>
<evidence type="ECO:0000259" key="2">
    <source>
        <dbReference type="Pfam" id="PF26449"/>
    </source>
</evidence>
<keyword evidence="1" id="KW-0812">Transmembrane</keyword>
<feature type="domain" description="DUF8128" evidence="2">
    <location>
        <begin position="105"/>
        <end position="391"/>
    </location>
</feature>
<accession>A0A1G2D315</accession>
<organism evidence="3 4">
    <name type="scientific">Candidatus Lloydbacteria bacterium RIFCSPHIGHO2_02_FULL_50_13</name>
    <dbReference type="NCBI Taxonomy" id="1798661"/>
    <lineage>
        <taxon>Bacteria</taxon>
        <taxon>Candidatus Lloydiibacteriota</taxon>
    </lineage>
</organism>
<dbReference type="STRING" id="1798661.A3D65_02175"/>